<dbReference type="CDD" id="cd00586">
    <property type="entry name" value="4HBT"/>
    <property type="match status" value="1"/>
</dbReference>
<evidence type="ECO:0000256" key="1">
    <source>
        <dbReference type="ARBA" id="ARBA00005953"/>
    </source>
</evidence>
<organism evidence="3 4">
    <name type="scientific">Virgibacillus massiliensis</name>
    <dbReference type="NCBI Taxonomy" id="1462526"/>
    <lineage>
        <taxon>Bacteria</taxon>
        <taxon>Bacillati</taxon>
        <taxon>Bacillota</taxon>
        <taxon>Bacilli</taxon>
        <taxon>Bacillales</taxon>
        <taxon>Bacillaceae</taxon>
        <taxon>Virgibacillus</taxon>
    </lineage>
</organism>
<dbReference type="InterPro" id="IPR050563">
    <property type="entry name" value="4-hydroxybenzoyl-CoA_TE"/>
</dbReference>
<dbReference type="Proteomes" id="UP000028875">
    <property type="component" value="Unassembled WGS sequence"/>
</dbReference>
<keyword evidence="2" id="KW-0378">Hydrolase</keyword>
<comment type="similarity">
    <text evidence="1">Belongs to the 4-hydroxybenzoyl-CoA thioesterase family.</text>
</comment>
<dbReference type="PANTHER" id="PTHR31793">
    <property type="entry name" value="4-HYDROXYBENZOYL-COA THIOESTERASE FAMILY MEMBER"/>
    <property type="match status" value="1"/>
</dbReference>
<gene>
    <name evidence="3" type="ORF">BN990_00759</name>
</gene>
<dbReference type="Gene3D" id="3.10.129.10">
    <property type="entry name" value="Hotdog Thioesterase"/>
    <property type="match status" value="1"/>
</dbReference>
<proteinExistence type="inferred from homology"/>
<accession>A0A024Q7Q6</accession>
<sequence>MDYLHEIDIYVRFSETDAAGHVNNVSYFFYFEEARTKFFEIVCPKRSDALNFILASISCDYISQAYAGQELKLYTYVTNVGGKSFTIGHRLTDKATGIDIAKATAITVCFNYAEQKTIEIPDQLRQNLTSYSQGMPK</sequence>
<dbReference type="EMBL" id="CCDP010000001">
    <property type="protein sequence ID" value="CDQ38489.1"/>
    <property type="molecule type" value="Genomic_DNA"/>
</dbReference>
<dbReference type="RefSeq" id="WP_038242480.1">
    <property type="nucleotide sequence ID" value="NZ_BNER01000001.1"/>
</dbReference>
<name>A0A024Q7Q6_9BACI</name>
<keyword evidence="4" id="KW-1185">Reference proteome</keyword>
<dbReference type="OrthoDB" id="9799036at2"/>
<dbReference type="eggNOG" id="COG0824">
    <property type="taxonomic scope" value="Bacteria"/>
</dbReference>
<dbReference type="AlphaFoldDB" id="A0A024Q7Q6"/>
<reference evidence="4" key="2">
    <citation type="submission" date="2014-05" db="EMBL/GenBank/DDBJ databases">
        <title>Draft genome sequence of Virgibacillus massiliensis Vm-5.</title>
        <authorList>
            <person name="Khelaifia S."/>
            <person name="Croce O."/>
            <person name="Lagier J.C."/>
            <person name="Raoult D."/>
        </authorList>
    </citation>
    <scope>NUCLEOTIDE SEQUENCE [LARGE SCALE GENOMIC DNA]</scope>
    <source>
        <strain evidence="4">Vm-5</strain>
    </source>
</reference>
<comment type="caution">
    <text evidence="3">The sequence shown here is derived from an EMBL/GenBank/DDBJ whole genome shotgun (WGS) entry which is preliminary data.</text>
</comment>
<dbReference type="InterPro" id="IPR029069">
    <property type="entry name" value="HotDog_dom_sf"/>
</dbReference>
<evidence type="ECO:0000256" key="2">
    <source>
        <dbReference type="ARBA" id="ARBA00022801"/>
    </source>
</evidence>
<evidence type="ECO:0000313" key="4">
    <source>
        <dbReference type="Proteomes" id="UP000028875"/>
    </source>
</evidence>
<dbReference type="Pfam" id="PF13279">
    <property type="entry name" value="4HBT_2"/>
    <property type="match status" value="1"/>
</dbReference>
<dbReference type="STRING" id="1462526.BN990_00759"/>
<evidence type="ECO:0000313" key="3">
    <source>
        <dbReference type="EMBL" id="CDQ38489.1"/>
    </source>
</evidence>
<reference evidence="3 4" key="1">
    <citation type="submission" date="2014-03" db="EMBL/GenBank/DDBJ databases">
        <authorList>
            <person name="Urmite Genomes U."/>
        </authorList>
    </citation>
    <scope>NUCLEOTIDE SEQUENCE [LARGE SCALE GENOMIC DNA]</scope>
    <source>
        <strain evidence="3 4">Vm-5</strain>
    </source>
</reference>
<dbReference type="SUPFAM" id="SSF54637">
    <property type="entry name" value="Thioesterase/thiol ester dehydrase-isomerase"/>
    <property type="match status" value="1"/>
</dbReference>
<protein>
    <submittedName>
        <fullName evidence="3">Acyl-CoA thioesterase YbgC</fullName>
    </submittedName>
</protein>
<dbReference type="GO" id="GO:0047617">
    <property type="term" value="F:fatty acyl-CoA hydrolase activity"/>
    <property type="evidence" value="ECO:0007669"/>
    <property type="project" value="TreeGrafter"/>
</dbReference>
<dbReference type="PANTHER" id="PTHR31793:SF27">
    <property type="entry name" value="NOVEL THIOESTERASE SUPERFAMILY DOMAIN AND SAPOSIN A-TYPE DOMAIN CONTAINING PROTEIN (0610012H03RIK)"/>
    <property type="match status" value="1"/>
</dbReference>